<dbReference type="InterPro" id="IPR015943">
    <property type="entry name" value="WD40/YVTN_repeat-like_dom_sf"/>
</dbReference>
<sequence>MVCHARRDPPSSLFFHRISLERLPMSAEVTSAAGAAGNRFRIGARRRRLSRILSDVYSQLNNVTPRHECKANEDYLKRIFAIVNSEGRRKVSTIQLLTMRFNDASRTSTAMMMAAADHGKDGYLTESEFVSSLVHVESGADLLQVDCNKSKLPKLSSSSENDDAVLDSLAGHSTQEKSQNDAHLLKTLGNIRMRGVEVTSLCSQSSRSKCIATSPDGNLYAVAHRYDNVAHVYMISNGAEVCRLAGHQGSLLGILLSRSKAHCDGSARQLHGLPGSHDRTGVPLLRAPGNRHGSCGEPQGQVCLQRVSG</sequence>
<dbReference type="GeneID" id="13449326"/>
<gene>
    <name evidence="1" type="ORF">LMXM_26_1590</name>
</gene>
<dbReference type="KEGG" id="lmi:LMXM_26_1590"/>
<dbReference type="Gene3D" id="2.130.10.10">
    <property type="entry name" value="YVTN repeat-like/Quinoprotein amine dehydrogenase"/>
    <property type="match status" value="1"/>
</dbReference>
<dbReference type="AlphaFoldDB" id="E9AYD8"/>
<dbReference type="VEuPathDB" id="TriTrypDB:LmxM.26.1590"/>
<evidence type="ECO:0000313" key="2">
    <source>
        <dbReference type="Proteomes" id="UP000007259"/>
    </source>
</evidence>
<dbReference type="OrthoDB" id="538223at2759"/>
<evidence type="ECO:0008006" key="3">
    <source>
        <dbReference type="Google" id="ProtNLM"/>
    </source>
</evidence>
<accession>E9AYD8</accession>
<dbReference type="SUPFAM" id="SSF50960">
    <property type="entry name" value="TolB, C-terminal domain"/>
    <property type="match status" value="1"/>
</dbReference>
<protein>
    <recommendedName>
        <fullName evidence="3">EF-hand domain-containing protein</fullName>
    </recommendedName>
</protein>
<evidence type="ECO:0000313" key="1">
    <source>
        <dbReference type="EMBL" id="CBZ27979.1"/>
    </source>
</evidence>
<name>E9AYD8_LEIMU</name>
<dbReference type="PhylomeDB" id="E9AYD8"/>
<dbReference type="InterPro" id="IPR011992">
    <property type="entry name" value="EF-hand-dom_pair"/>
</dbReference>
<dbReference type="RefSeq" id="XP_003876460.1">
    <property type="nucleotide sequence ID" value="XM_003876411.1"/>
</dbReference>
<proteinExistence type="predicted"/>
<organism evidence="1 2">
    <name type="scientific">Leishmania mexicana (strain MHOM/GT/2001/U1103)</name>
    <dbReference type="NCBI Taxonomy" id="929439"/>
    <lineage>
        <taxon>Eukaryota</taxon>
        <taxon>Discoba</taxon>
        <taxon>Euglenozoa</taxon>
        <taxon>Kinetoplastea</taxon>
        <taxon>Metakinetoplastina</taxon>
        <taxon>Trypanosomatida</taxon>
        <taxon>Trypanosomatidae</taxon>
        <taxon>Leishmaniinae</taxon>
        <taxon>Leishmania</taxon>
    </lineage>
</organism>
<dbReference type="SUPFAM" id="SSF47473">
    <property type="entry name" value="EF-hand"/>
    <property type="match status" value="1"/>
</dbReference>
<dbReference type="EMBL" id="FR799579">
    <property type="protein sequence ID" value="CBZ27979.1"/>
    <property type="molecule type" value="Genomic_DNA"/>
</dbReference>
<dbReference type="Proteomes" id="UP000007259">
    <property type="component" value="Chromosome 26"/>
</dbReference>
<keyword evidence="2" id="KW-1185">Reference proteome</keyword>
<reference evidence="1 2" key="1">
    <citation type="journal article" date="2011" name="Genome Res.">
        <title>Chromosome and gene copy number variation allow major structural change between species and strains of Leishmania.</title>
        <authorList>
            <person name="Rogers M.B."/>
            <person name="Hilley J.D."/>
            <person name="Dickens N.J."/>
            <person name="Wilkes J."/>
            <person name="Bates P.A."/>
            <person name="Depledge D.P."/>
            <person name="Harris D."/>
            <person name="Her Y."/>
            <person name="Herzyk P."/>
            <person name="Imamura H."/>
            <person name="Otto T.D."/>
            <person name="Sanders M."/>
            <person name="Seeger K."/>
            <person name="Dujardin J.C."/>
            <person name="Berriman M."/>
            <person name="Smith D.F."/>
            <person name="Hertz-Fowler C."/>
            <person name="Mottram J.C."/>
        </authorList>
    </citation>
    <scope>NUCLEOTIDE SEQUENCE [LARGE SCALE GENOMIC DNA]</scope>
    <source>
        <strain evidence="1 2">MHOM/GT/2001/U1103</strain>
    </source>
</reference>